<evidence type="ECO:0000256" key="1">
    <source>
        <dbReference type="SAM" id="SignalP"/>
    </source>
</evidence>
<organism evidence="2 3">
    <name type="scientific">Legionella septentrionalis</name>
    <dbReference type="NCBI Taxonomy" id="2498109"/>
    <lineage>
        <taxon>Bacteria</taxon>
        <taxon>Pseudomonadati</taxon>
        <taxon>Pseudomonadota</taxon>
        <taxon>Gammaproteobacteria</taxon>
        <taxon>Legionellales</taxon>
        <taxon>Legionellaceae</taxon>
        <taxon>Legionella</taxon>
    </lineage>
</organism>
<accession>A0A433JIT8</accession>
<evidence type="ECO:0000313" key="3">
    <source>
        <dbReference type="Proteomes" id="UP000288012"/>
    </source>
</evidence>
<sequence length="424" mass="46291">MKISKFTATLLMSFGLFFLTKTASAIVLNPLDDPKISVPANTTSTLSYKIINNSDKIQILVMTPMKGVSQTFKDGSCSHPLTLDPNQSCTLLLKVKGPELVGPVMEGPRLCEQNNLSHCYQPKNAHRLNITVASPLEYAKISNSPLYFEGEDQKSKVIIYNDSTDVTATNIKVSFKEAELTNKITKIDSSCKNLAPGDSCTITFKNMESLLSGDLTSIHLLIAGDNTNVLGDPIFPPKPGTPLFGGLLGCYHKGDPNRLPCQLIVTDGKVTDAEWGGMDTSVFTTFDNGVLNSSNIIKALGNNDATPYAARLCRNYEVDAAGNTPCRPGVTCYNDWFLPALEQIKPIMQNDVVNGEVWSSTAPAEYDAWTCGDFFEDDDNPFPIRKKTRQGQGVTFPQKPIICGLALRDELLAVHCVRKVAPKK</sequence>
<protein>
    <recommendedName>
        <fullName evidence="4">DUF1566 domain-containing protein</fullName>
    </recommendedName>
</protein>
<name>A0A433JIT8_9GAMM</name>
<dbReference type="AlphaFoldDB" id="A0A433JIT8"/>
<keyword evidence="1" id="KW-0732">Signal</keyword>
<evidence type="ECO:0008006" key="4">
    <source>
        <dbReference type="Google" id="ProtNLM"/>
    </source>
</evidence>
<dbReference type="Proteomes" id="UP000288012">
    <property type="component" value="Unassembled WGS sequence"/>
</dbReference>
<reference evidence="2 3" key="1">
    <citation type="submission" date="2018-12" db="EMBL/GenBank/DDBJ databases">
        <title>Legionella sp,whole genome shotgun sequence.</title>
        <authorList>
            <person name="Wu H."/>
        </authorList>
    </citation>
    <scope>NUCLEOTIDE SEQUENCE [LARGE SCALE GENOMIC DNA]</scope>
    <source>
        <strain evidence="3">km714</strain>
    </source>
</reference>
<feature type="signal peptide" evidence="1">
    <location>
        <begin position="1"/>
        <end position="25"/>
    </location>
</feature>
<comment type="caution">
    <text evidence="2">The sequence shown here is derived from an EMBL/GenBank/DDBJ whole genome shotgun (WGS) entry which is preliminary data.</text>
</comment>
<evidence type="ECO:0000313" key="2">
    <source>
        <dbReference type="EMBL" id="RUQ85290.1"/>
    </source>
</evidence>
<feature type="chain" id="PRO_5018992792" description="DUF1566 domain-containing protein" evidence="1">
    <location>
        <begin position="26"/>
        <end position="424"/>
    </location>
</feature>
<keyword evidence="3" id="KW-1185">Reference proteome</keyword>
<dbReference type="EMBL" id="RZGR01000018">
    <property type="protein sequence ID" value="RUQ85290.1"/>
    <property type="molecule type" value="Genomic_DNA"/>
</dbReference>
<proteinExistence type="predicted"/>
<gene>
    <name evidence="2" type="ORF">EKM59_07070</name>
</gene>
<dbReference type="RefSeq" id="WP_127111304.1">
    <property type="nucleotide sequence ID" value="NZ_RZGR01000018.1"/>
</dbReference>